<evidence type="ECO:0000313" key="1">
    <source>
        <dbReference type="EMBL" id="MFM9328831.1"/>
    </source>
</evidence>
<evidence type="ECO:0000313" key="2">
    <source>
        <dbReference type="Proteomes" id="UP001631969"/>
    </source>
</evidence>
<name>A0ACC7NYP9_9BACL</name>
<dbReference type="EMBL" id="JBJURJ010000006">
    <property type="protein sequence ID" value="MFM9328831.1"/>
    <property type="molecule type" value="Genomic_DNA"/>
</dbReference>
<keyword evidence="2" id="KW-1185">Reference proteome</keyword>
<reference evidence="1" key="1">
    <citation type="submission" date="2024-12" db="EMBL/GenBank/DDBJ databases">
        <authorList>
            <person name="Wu N."/>
        </authorList>
    </citation>
    <scope>NUCLEOTIDE SEQUENCE</scope>
    <source>
        <strain evidence="1">P15</strain>
    </source>
</reference>
<sequence length="321" mass="36451">MDTASHLLFGATLGGLAFLHPEVAAQPGLPQAMLLCTVVGSHAPDFDTIVRLKSYRHYLRYHRGVTHSLPALGIWPALIALPAAWAFGVLESFWLLYLWTFGAVVLHVFLDWLNVYGVQCFRPLNRRWHHLDILPLFDPFLFTLHTAGLAGWLLAGWRAAAVFPVIYAASCVYVLLRMLYQRRLLRRIRSEYEAEAAAVQLVPGLIWGWGQFLLETEQEYRTGSLLRGRGVLEGAYPKGNGHPAVEATLGGDSVRTFLGFAEKVHVSISEGQDGFLVQWRDVRFWHNSKLPFGVDVKLDSELRIMRERLYWNKKAWDPPYV</sequence>
<dbReference type="Proteomes" id="UP001631969">
    <property type="component" value="Unassembled WGS sequence"/>
</dbReference>
<accession>A0ACC7NYP9</accession>
<organism evidence="1 2">
    <name type="scientific">Paenibacillus mesotrionivorans</name>
    <dbReference type="NCBI Taxonomy" id="3160968"/>
    <lineage>
        <taxon>Bacteria</taxon>
        <taxon>Bacillati</taxon>
        <taxon>Bacillota</taxon>
        <taxon>Bacilli</taxon>
        <taxon>Bacillales</taxon>
        <taxon>Paenibacillaceae</taxon>
        <taxon>Paenibacillus</taxon>
    </lineage>
</organism>
<proteinExistence type="predicted"/>
<comment type="caution">
    <text evidence="1">The sequence shown here is derived from an EMBL/GenBank/DDBJ whole genome shotgun (WGS) entry which is preliminary data.</text>
</comment>
<gene>
    <name evidence="1" type="ORF">ACI1P1_11065</name>
</gene>
<protein>
    <submittedName>
        <fullName evidence="1">Metal-dependent hydrolase</fullName>
    </submittedName>
</protein>
<keyword evidence="1" id="KW-0378">Hydrolase</keyword>